<dbReference type="AlphaFoldDB" id="A0A1Q5PRP7"/>
<evidence type="ECO:0000313" key="3">
    <source>
        <dbReference type="EMBL" id="OKL50203.1"/>
    </source>
</evidence>
<feature type="domain" description="Protein-glutamine gamma-glutamyltransferase-like C-terminal" evidence="2">
    <location>
        <begin position="126"/>
        <end position="190"/>
    </location>
</feature>
<keyword evidence="4" id="KW-1185">Reference proteome</keyword>
<organism evidence="3 4">
    <name type="scientific">Boudabousia marimammalium</name>
    <dbReference type="NCBI Taxonomy" id="156892"/>
    <lineage>
        <taxon>Bacteria</taxon>
        <taxon>Bacillati</taxon>
        <taxon>Actinomycetota</taxon>
        <taxon>Actinomycetes</taxon>
        <taxon>Actinomycetales</taxon>
        <taxon>Actinomycetaceae</taxon>
        <taxon>Boudabousia</taxon>
    </lineage>
</organism>
<proteinExistence type="predicted"/>
<dbReference type="RefSeq" id="WP_075361028.1">
    <property type="nucleotide sequence ID" value="NZ_MPDM01000002.1"/>
</dbReference>
<gene>
    <name evidence="3" type="ORF">BM477_02075</name>
</gene>
<keyword evidence="1" id="KW-0472">Membrane</keyword>
<feature type="transmembrane region" description="Helical" evidence="1">
    <location>
        <begin position="58"/>
        <end position="78"/>
    </location>
</feature>
<comment type="caution">
    <text evidence="3">The sequence shown here is derived from an EMBL/GenBank/DDBJ whole genome shotgun (WGS) entry which is preliminary data.</text>
</comment>
<reference evidence="4" key="1">
    <citation type="submission" date="2016-11" db="EMBL/GenBank/DDBJ databases">
        <title>Actinomyces gypaetusis sp. nov. isolated from Gypaetus barbatus in Qinghai Tibet Plateau China.</title>
        <authorList>
            <person name="Meng X."/>
        </authorList>
    </citation>
    <scope>NUCLEOTIDE SEQUENCE [LARGE SCALE GENOMIC DNA]</scope>
    <source>
        <strain evidence="4">DSM 15383</strain>
    </source>
</reference>
<evidence type="ECO:0000256" key="1">
    <source>
        <dbReference type="SAM" id="Phobius"/>
    </source>
</evidence>
<dbReference type="STRING" id="156892.BM477_02075"/>
<sequence length="206" mass="23268">MIWRAELTPDGPTARDWAEEELSRLGYRSAENPLAKWIARFFKWLFGFFDFGATDGDIPWPLVALAITVGLVIITALLSRPYLLKRSKQKLAVFDEQVTRKELEKLLKEQITKSDWTQAVITQFRIMVKALDYQGVLVESPGLTALEVSQICADQEPLLAGPLLKAATTFNNVRYGEQTASEADFRELQETSKMIEAKSIAAKEEK</sequence>
<dbReference type="InterPro" id="IPR025403">
    <property type="entry name" value="TgpA-like_C"/>
</dbReference>
<dbReference type="OrthoDB" id="3389322at2"/>
<dbReference type="EMBL" id="MPDM01000002">
    <property type="protein sequence ID" value="OKL50203.1"/>
    <property type="molecule type" value="Genomic_DNA"/>
</dbReference>
<evidence type="ECO:0000313" key="4">
    <source>
        <dbReference type="Proteomes" id="UP000186465"/>
    </source>
</evidence>
<keyword evidence="1" id="KW-0812">Transmembrane</keyword>
<dbReference type="Proteomes" id="UP000186465">
    <property type="component" value="Unassembled WGS sequence"/>
</dbReference>
<evidence type="ECO:0000259" key="2">
    <source>
        <dbReference type="Pfam" id="PF13559"/>
    </source>
</evidence>
<dbReference type="Pfam" id="PF13559">
    <property type="entry name" value="DUF4129"/>
    <property type="match status" value="1"/>
</dbReference>
<protein>
    <recommendedName>
        <fullName evidence="2">Protein-glutamine gamma-glutamyltransferase-like C-terminal domain-containing protein</fullName>
    </recommendedName>
</protein>
<name>A0A1Q5PRP7_9ACTO</name>
<accession>A0A1Q5PRP7</accession>
<keyword evidence="1" id="KW-1133">Transmembrane helix</keyword>